<comment type="caution">
    <text evidence="3">The sequence shown here is derived from an EMBL/GenBank/DDBJ whole genome shotgun (WGS) entry which is preliminary data.</text>
</comment>
<protein>
    <recommendedName>
        <fullName evidence="2">Aminotransferase class V domain-containing protein</fullName>
    </recommendedName>
</protein>
<organism evidence="3 4">
    <name type="scientific">Ensete ventricosum</name>
    <name type="common">Abyssinian banana</name>
    <name type="synonym">Musa ensete</name>
    <dbReference type="NCBI Taxonomy" id="4639"/>
    <lineage>
        <taxon>Eukaryota</taxon>
        <taxon>Viridiplantae</taxon>
        <taxon>Streptophyta</taxon>
        <taxon>Embryophyta</taxon>
        <taxon>Tracheophyta</taxon>
        <taxon>Spermatophyta</taxon>
        <taxon>Magnoliopsida</taxon>
        <taxon>Liliopsida</taxon>
        <taxon>Zingiberales</taxon>
        <taxon>Musaceae</taxon>
        <taxon>Ensete</taxon>
    </lineage>
</organism>
<dbReference type="PANTHER" id="PTHR43586">
    <property type="entry name" value="CYSTEINE DESULFURASE"/>
    <property type="match status" value="1"/>
</dbReference>
<dbReference type="InterPro" id="IPR015424">
    <property type="entry name" value="PyrdxlP-dep_Trfase"/>
</dbReference>
<evidence type="ECO:0000313" key="4">
    <source>
        <dbReference type="Proteomes" id="UP000287651"/>
    </source>
</evidence>
<dbReference type="Pfam" id="PF00266">
    <property type="entry name" value="Aminotran_5"/>
    <property type="match status" value="2"/>
</dbReference>
<dbReference type="EMBL" id="AMZH03005840">
    <property type="protein sequence ID" value="RRT65356.1"/>
    <property type="molecule type" value="Genomic_DNA"/>
</dbReference>
<proteinExistence type="predicted"/>
<name>A0A426ZMZ7_ENSVE</name>
<dbReference type="Gene3D" id="3.40.640.10">
    <property type="entry name" value="Type I PLP-dependent aspartate aminotransferase-like (Major domain)"/>
    <property type="match status" value="2"/>
</dbReference>
<feature type="domain" description="Aminotransferase class V" evidence="2">
    <location>
        <begin position="91"/>
        <end position="139"/>
    </location>
</feature>
<keyword evidence="1" id="KW-0663">Pyridoxal phosphate</keyword>
<dbReference type="Proteomes" id="UP000287651">
    <property type="component" value="Unassembled WGS sequence"/>
</dbReference>
<evidence type="ECO:0000256" key="1">
    <source>
        <dbReference type="ARBA" id="ARBA00022898"/>
    </source>
</evidence>
<dbReference type="PANTHER" id="PTHR43586:SF8">
    <property type="entry name" value="CYSTEINE DESULFURASE 1, CHLOROPLASTIC"/>
    <property type="match status" value="1"/>
</dbReference>
<sequence>MTSIHALLKKYGAFLSFSFKFFLISAAEISAKATDAYEEARTKVANFVNAMGCKEIVFTRYATEAVNLVAYSCGISNLRAGDEMGISHMFSGSVLPIDEIMVWSHNVGAKVLVDACPIVPHMVVDVQKLDVDFLVASSQSSPVDQYADRSLPGGTAGYQMRYALCIPLGTGMEWLFDQDTIGLNLYTVPWVSIRVRVPAFTSIKLKKKWMSSFKHKRILSTSSPPVCKLPALCSGFAFGNHELPFCL</sequence>
<dbReference type="SUPFAM" id="SSF53383">
    <property type="entry name" value="PLP-dependent transferases"/>
    <property type="match status" value="1"/>
</dbReference>
<dbReference type="InterPro" id="IPR000192">
    <property type="entry name" value="Aminotrans_V_dom"/>
</dbReference>
<dbReference type="AlphaFoldDB" id="A0A426ZMZ7"/>
<evidence type="ECO:0000313" key="3">
    <source>
        <dbReference type="EMBL" id="RRT65356.1"/>
    </source>
</evidence>
<feature type="domain" description="Aminotransferase class V" evidence="2">
    <location>
        <begin position="26"/>
        <end position="89"/>
    </location>
</feature>
<evidence type="ECO:0000259" key="2">
    <source>
        <dbReference type="Pfam" id="PF00266"/>
    </source>
</evidence>
<dbReference type="InterPro" id="IPR015421">
    <property type="entry name" value="PyrdxlP-dep_Trfase_major"/>
</dbReference>
<accession>A0A426ZMZ7</accession>
<gene>
    <name evidence="3" type="ORF">B296_00014495</name>
</gene>
<reference evidence="3 4" key="1">
    <citation type="journal article" date="2014" name="Agronomy (Basel)">
        <title>A Draft Genome Sequence for Ensete ventricosum, the Drought-Tolerant Tree Against Hunger.</title>
        <authorList>
            <person name="Harrison J."/>
            <person name="Moore K.A."/>
            <person name="Paszkiewicz K."/>
            <person name="Jones T."/>
            <person name="Grant M."/>
            <person name="Ambacheew D."/>
            <person name="Muzemil S."/>
            <person name="Studholme D.J."/>
        </authorList>
    </citation>
    <scope>NUCLEOTIDE SEQUENCE [LARGE SCALE GENOMIC DNA]</scope>
</reference>